<reference evidence="4 5" key="1">
    <citation type="submission" date="2020-08" db="EMBL/GenBank/DDBJ databases">
        <title>Cohnella phylogeny.</title>
        <authorList>
            <person name="Dunlap C."/>
        </authorList>
    </citation>
    <scope>NUCLEOTIDE SEQUENCE [LARGE SCALE GENOMIC DNA]</scope>
    <source>
        <strain evidence="4 5">DSM 25239</strain>
    </source>
</reference>
<evidence type="ECO:0000256" key="3">
    <source>
        <dbReference type="SAM" id="SignalP"/>
    </source>
</evidence>
<dbReference type="RefSeq" id="WP_185138877.1">
    <property type="nucleotide sequence ID" value="NZ_JACJVR010000106.1"/>
</dbReference>
<evidence type="ECO:0000313" key="5">
    <source>
        <dbReference type="Proteomes" id="UP000553776"/>
    </source>
</evidence>
<dbReference type="InterPro" id="IPR050490">
    <property type="entry name" value="Bact_solute-bd_prot1"/>
</dbReference>
<evidence type="ECO:0000256" key="2">
    <source>
        <dbReference type="ARBA" id="ARBA00022448"/>
    </source>
</evidence>
<evidence type="ECO:0000256" key="1">
    <source>
        <dbReference type="ARBA" id="ARBA00008520"/>
    </source>
</evidence>
<evidence type="ECO:0000313" key="4">
    <source>
        <dbReference type="EMBL" id="MBB6694921.1"/>
    </source>
</evidence>
<organism evidence="4 5">
    <name type="scientific">Cohnella xylanilytica</name>
    <dbReference type="NCBI Taxonomy" id="557555"/>
    <lineage>
        <taxon>Bacteria</taxon>
        <taxon>Bacillati</taxon>
        <taxon>Bacillota</taxon>
        <taxon>Bacilli</taxon>
        <taxon>Bacillales</taxon>
        <taxon>Paenibacillaceae</taxon>
        <taxon>Cohnella</taxon>
    </lineage>
</organism>
<accession>A0A841UAC9</accession>
<dbReference type="Proteomes" id="UP000553776">
    <property type="component" value="Unassembled WGS sequence"/>
</dbReference>
<protein>
    <submittedName>
        <fullName evidence="4">Carbohydrate ABC transporter substrate-binding protein</fullName>
    </submittedName>
</protein>
<dbReference type="PANTHER" id="PTHR43649">
    <property type="entry name" value="ARABINOSE-BINDING PROTEIN-RELATED"/>
    <property type="match status" value="1"/>
</dbReference>
<feature type="chain" id="PRO_5039416505" evidence="3">
    <location>
        <begin position="26"/>
        <end position="440"/>
    </location>
</feature>
<dbReference type="InterPro" id="IPR006059">
    <property type="entry name" value="SBP"/>
</dbReference>
<dbReference type="SUPFAM" id="SSF53850">
    <property type="entry name" value="Periplasmic binding protein-like II"/>
    <property type="match status" value="1"/>
</dbReference>
<feature type="signal peptide" evidence="3">
    <location>
        <begin position="1"/>
        <end position="25"/>
    </location>
</feature>
<comment type="caution">
    <text evidence="4">The sequence shown here is derived from an EMBL/GenBank/DDBJ whole genome shotgun (WGS) entry which is preliminary data.</text>
</comment>
<keyword evidence="5" id="KW-1185">Reference proteome</keyword>
<dbReference type="AlphaFoldDB" id="A0A841UAC9"/>
<sequence>MHRKTKQVSAAVLATALAVSLSACGSDSGSDSGAAEGSSPAGGKGGKVTIELAISKASQDSAFVNEELLKKFEDETNIHVNLQLLPSEQITTVLQTKLAVGETPDIVQYNLASAVTDLNLERNFEILDNEPWVGRVLNKDVLSANGHVYGFHVSQDTGMQGVVYNKDIFKELGLSIPKTYEEFLAVCEQIKAKGITPLFMPFKDQWATNIWVSAALADYADKNDPTLFNDLNANKKQWNEIPQLEAIIDQQYQLYKKGYTNADVLSDSYDMAVGKFLNKEVAMMFMGDWLIQDVETKDPNVHLGLFPIPYADNVKMGASPLGGQLFIPKQAKHMAEAKKFLEFLGSKDVAQQIVTEQKYVSNLSDVQTPELPEYKQEIVDNYITPKKTVITMEGYLQVDMSEMYRSFQDVYAGGKSPKEALDAWNVKFHQLMKDKGVAGF</sequence>
<keyword evidence="2" id="KW-0813">Transport</keyword>
<proteinExistence type="inferred from homology"/>
<dbReference type="PANTHER" id="PTHR43649:SF29">
    <property type="entry name" value="OSMOPROTECTIVE COMPOUNDS-BINDING PROTEIN GGTB"/>
    <property type="match status" value="1"/>
</dbReference>
<dbReference type="Pfam" id="PF01547">
    <property type="entry name" value="SBP_bac_1"/>
    <property type="match status" value="1"/>
</dbReference>
<keyword evidence="3" id="KW-0732">Signal</keyword>
<dbReference type="Gene3D" id="3.40.190.10">
    <property type="entry name" value="Periplasmic binding protein-like II"/>
    <property type="match status" value="2"/>
</dbReference>
<comment type="similarity">
    <text evidence="1">Belongs to the bacterial solute-binding protein 1 family.</text>
</comment>
<dbReference type="PROSITE" id="PS51257">
    <property type="entry name" value="PROKAR_LIPOPROTEIN"/>
    <property type="match status" value="1"/>
</dbReference>
<gene>
    <name evidence="4" type="ORF">H7B90_26340</name>
</gene>
<dbReference type="EMBL" id="JACJVR010000106">
    <property type="protein sequence ID" value="MBB6694921.1"/>
    <property type="molecule type" value="Genomic_DNA"/>
</dbReference>
<name>A0A841UAC9_9BACL</name>